<feature type="chain" id="PRO_5042915565" description="Beta-xylanase" evidence="14">
    <location>
        <begin position="19"/>
        <end position="460"/>
    </location>
</feature>
<dbReference type="InterPro" id="IPR044846">
    <property type="entry name" value="GH10"/>
</dbReference>
<evidence type="ECO:0000313" key="17">
    <source>
        <dbReference type="Proteomes" id="UP001310890"/>
    </source>
</evidence>
<evidence type="ECO:0000259" key="15">
    <source>
        <dbReference type="PROSITE" id="PS51760"/>
    </source>
</evidence>
<comment type="caution">
    <text evidence="16">The sequence shown here is derived from an EMBL/GenBank/DDBJ whole genome shotgun (WGS) entry which is preliminary data.</text>
</comment>
<comment type="catalytic activity">
    <reaction evidence="1 12">
        <text>Endohydrolysis of (1-&gt;4)-beta-D-xylosidic linkages in xylans.</text>
        <dbReference type="EC" id="3.2.1.8"/>
    </reaction>
</comment>
<evidence type="ECO:0000256" key="1">
    <source>
        <dbReference type="ARBA" id="ARBA00000681"/>
    </source>
</evidence>
<evidence type="ECO:0000256" key="14">
    <source>
        <dbReference type="SAM" id="SignalP"/>
    </source>
</evidence>
<evidence type="ECO:0000313" key="16">
    <source>
        <dbReference type="EMBL" id="KAK5116132.1"/>
    </source>
</evidence>
<evidence type="ECO:0000256" key="12">
    <source>
        <dbReference type="RuleBase" id="RU361174"/>
    </source>
</evidence>
<keyword evidence="6" id="KW-0858">Xylan degradation</keyword>
<evidence type="ECO:0000256" key="6">
    <source>
        <dbReference type="ARBA" id="ARBA00022651"/>
    </source>
</evidence>
<keyword evidence="10 12" id="KW-0624">Polysaccharide degradation</keyword>
<keyword evidence="5" id="KW-0964">Secreted</keyword>
<evidence type="ECO:0000256" key="11">
    <source>
        <dbReference type="PROSITE-ProRule" id="PRU10061"/>
    </source>
</evidence>
<evidence type="ECO:0000256" key="9">
    <source>
        <dbReference type="ARBA" id="ARBA00023295"/>
    </source>
</evidence>
<evidence type="ECO:0000256" key="8">
    <source>
        <dbReference type="ARBA" id="ARBA00023277"/>
    </source>
</evidence>
<dbReference type="GO" id="GO:0031176">
    <property type="term" value="F:endo-1,4-beta-xylanase activity"/>
    <property type="evidence" value="ECO:0007669"/>
    <property type="project" value="UniProtKB-EC"/>
</dbReference>
<comment type="subcellular location">
    <subcellularLocation>
        <location evidence="2">Secreted</location>
    </subcellularLocation>
</comment>
<evidence type="ECO:0000256" key="2">
    <source>
        <dbReference type="ARBA" id="ARBA00004613"/>
    </source>
</evidence>
<sequence>MSVRSIIATGLLAAGAVASPQWGGGWGYPKTVTVTSDHTVYKTVTKTGSCSGSSVTSFSSSSSHSSSASTSASASKSGSSSGSSSASSSASSSTSTVATTTTTSASNTVPTTTLLATATGHPLDVAAKAAGKLWFGTAADIPGTGEAQDPYWAAEFNSTDFGEATPANIMKFVFTEPEPNVFNYTGAEQFLSFVEGTGKLVRCHNLIWQSELPTWITNPTVNWTNATLTAALRNHVTNLVEYFGDRCYSWDVVNEAFSDNPAGAYASNVWFDTIGPAYVVEAFDAATQAVKAKNLAVKLYYNDYNIEYLGNKSYAAQNLVTELKGRGIQIDGVGLESHFIAGETPDKASQMANMQAFINLGVDVAITELDVRLNLPPNATTEAQQVLDYYNSVAACVAVGDGCIGVTVWDFDDEYSWVPGTFPGQGYADLFLSNGPNEPLTRKAAYDGCLQALTGAPESA</sequence>
<organism evidence="16 17">
    <name type="scientific">Meristemomyces frigidus</name>
    <dbReference type="NCBI Taxonomy" id="1508187"/>
    <lineage>
        <taxon>Eukaryota</taxon>
        <taxon>Fungi</taxon>
        <taxon>Dikarya</taxon>
        <taxon>Ascomycota</taxon>
        <taxon>Pezizomycotina</taxon>
        <taxon>Dothideomycetes</taxon>
        <taxon>Dothideomycetidae</taxon>
        <taxon>Mycosphaerellales</taxon>
        <taxon>Teratosphaeriaceae</taxon>
        <taxon>Meristemomyces</taxon>
    </lineage>
</organism>
<feature type="signal peptide" evidence="14">
    <location>
        <begin position="1"/>
        <end position="18"/>
    </location>
</feature>
<dbReference type="PANTHER" id="PTHR31490:SF35">
    <property type="entry name" value="ENDO-1,4-BETA-XYLANASE"/>
    <property type="match status" value="1"/>
</dbReference>
<evidence type="ECO:0000256" key="13">
    <source>
        <dbReference type="SAM" id="MobiDB-lite"/>
    </source>
</evidence>
<gene>
    <name evidence="16" type="ORF">LTR62_008458</name>
</gene>
<keyword evidence="8 12" id="KW-0119">Carbohydrate metabolism</keyword>
<evidence type="ECO:0000256" key="4">
    <source>
        <dbReference type="ARBA" id="ARBA00007495"/>
    </source>
</evidence>
<dbReference type="PRINTS" id="PR00134">
    <property type="entry name" value="GLHYDRLASE10"/>
</dbReference>
<dbReference type="EMBL" id="JAVRRL010000009">
    <property type="protein sequence ID" value="KAK5116132.1"/>
    <property type="molecule type" value="Genomic_DNA"/>
</dbReference>
<name>A0AAN7YIJ3_9PEZI</name>
<comment type="similarity">
    <text evidence="4 12">Belongs to the glycosyl hydrolase 10 (cellulase F) family.</text>
</comment>
<dbReference type="Proteomes" id="UP001310890">
    <property type="component" value="Unassembled WGS sequence"/>
</dbReference>
<feature type="domain" description="GH10" evidence="15">
    <location>
        <begin position="127"/>
        <end position="452"/>
    </location>
</feature>
<keyword evidence="14" id="KW-0732">Signal</keyword>
<dbReference type="PROSITE" id="PS51760">
    <property type="entry name" value="GH10_2"/>
    <property type="match status" value="1"/>
</dbReference>
<dbReference type="InterPro" id="IPR031158">
    <property type="entry name" value="GH10_AS"/>
</dbReference>
<proteinExistence type="inferred from homology"/>
<comment type="pathway">
    <text evidence="3">Glycan degradation; xylan degradation.</text>
</comment>
<feature type="active site" description="Nucleophile" evidence="11">
    <location>
        <position position="368"/>
    </location>
</feature>
<dbReference type="SMART" id="SM00633">
    <property type="entry name" value="Glyco_10"/>
    <property type="match status" value="1"/>
</dbReference>
<dbReference type="Gene3D" id="3.20.20.80">
    <property type="entry name" value="Glycosidases"/>
    <property type="match status" value="1"/>
</dbReference>
<dbReference type="EC" id="3.2.1.8" evidence="12"/>
<dbReference type="SUPFAM" id="SSF51445">
    <property type="entry name" value="(Trans)glycosidases"/>
    <property type="match status" value="1"/>
</dbReference>
<dbReference type="Pfam" id="PF00331">
    <property type="entry name" value="Glyco_hydro_10"/>
    <property type="match status" value="1"/>
</dbReference>
<dbReference type="GO" id="GO:0045493">
    <property type="term" value="P:xylan catabolic process"/>
    <property type="evidence" value="ECO:0007669"/>
    <property type="project" value="UniProtKB-KW"/>
</dbReference>
<dbReference type="PROSITE" id="PS00591">
    <property type="entry name" value="GH10_1"/>
    <property type="match status" value="1"/>
</dbReference>
<dbReference type="InterPro" id="IPR001000">
    <property type="entry name" value="GH10_dom"/>
</dbReference>
<feature type="region of interest" description="Disordered" evidence="13">
    <location>
        <begin position="60"/>
        <end position="106"/>
    </location>
</feature>
<accession>A0AAN7YIJ3</accession>
<dbReference type="PANTHER" id="PTHR31490">
    <property type="entry name" value="GLYCOSYL HYDROLASE"/>
    <property type="match status" value="1"/>
</dbReference>
<evidence type="ECO:0000256" key="3">
    <source>
        <dbReference type="ARBA" id="ARBA00004851"/>
    </source>
</evidence>
<keyword evidence="7 12" id="KW-0378">Hydrolase</keyword>
<evidence type="ECO:0000256" key="5">
    <source>
        <dbReference type="ARBA" id="ARBA00022525"/>
    </source>
</evidence>
<dbReference type="AlphaFoldDB" id="A0AAN7YIJ3"/>
<evidence type="ECO:0000256" key="7">
    <source>
        <dbReference type="ARBA" id="ARBA00022801"/>
    </source>
</evidence>
<keyword evidence="9 12" id="KW-0326">Glycosidase</keyword>
<protein>
    <recommendedName>
        <fullName evidence="12">Beta-xylanase</fullName>
        <ecNumber evidence="12">3.2.1.8</ecNumber>
    </recommendedName>
</protein>
<evidence type="ECO:0000256" key="10">
    <source>
        <dbReference type="ARBA" id="ARBA00023326"/>
    </source>
</evidence>
<dbReference type="InterPro" id="IPR017853">
    <property type="entry name" value="GH"/>
</dbReference>
<dbReference type="GO" id="GO:0005576">
    <property type="term" value="C:extracellular region"/>
    <property type="evidence" value="ECO:0007669"/>
    <property type="project" value="UniProtKB-SubCell"/>
</dbReference>
<reference evidence="16" key="1">
    <citation type="submission" date="2023-08" db="EMBL/GenBank/DDBJ databases">
        <title>Black Yeasts Isolated from many extreme environments.</title>
        <authorList>
            <person name="Coleine C."/>
            <person name="Stajich J.E."/>
            <person name="Selbmann L."/>
        </authorList>
    </citation>
    <scope>NUCLEOTIDE SEQUENCE</scope>
    <source>
        <strain evidence="16">CCFEE 5401</strain>
    </source>
</reference>